<dbReference type="InterPro" id="IPR015330">
    <property type="entry name" value="DNA_primase/pol_bifunc_N"/>
</dbReference>
<evidence type="ECO:0000256" key="1">
    <source>
        <dbReference type="SAM" id="MobiDB-lite"/>
    </source>
</evidence>
<name>A0A2U8W3M8_9HYPH</name>
<proteinExistence type="predicted"/>
<feature type="domain" description="DNA primase/polymerase bifunctional N-terminal" evidence="2">
    <location>
        <begin position="14"/>
        <end position="69"/>
    </location>
</feature>
<dbReference type="Pfam" id="PF09250">
    <property type="entry name" value="Prim-Pol"/>
    <property type="match status" value="1"/>
</dbReference>
<dbReference type="RefSeq" id="WP_109889062.1">
    <property type="nucleotide sequence ID" value="NZ_CP029550.1"/>
</dbReference>
<protein>
    <recommendedName>
        <fullName evidence="2">DNA primase/polymerase bifunctional N-terminal domain-containing protein</fullName>
    </recommendedName>
</protein>
<dbReference type="Proteomes" id="UP000245926">
    <property type="component" value="Chromosome"/>
</dbReference>
<keyword evidence="4" id="KW-1185">Reference proteome</keyword>
<sequence>MLVCICGSSKCLSPGKHLLARLAPNGLKNAITSEHSVTSWFAQAPLANVGLATEPVVVLNVDPRHGGDESRLRPCGFGGTARAVQAQVPRQPPTSHSSKSP</sequence>
<organism evidence="3 4">
    <name type="scientific">Methylobacterium durans</name>
    <dbReference type="NCBI Taxonomy" id="2202825"/>
    <lineage>
        <taxon>Bacteria</taxon>
        <taxon>Pseudomonadati</taxon>
        <taxon>Pseudomonadota</taxon>
        <taxon>Alphaproteobacteria</taxon>
        <taxon>Hyphomicrobiales</taxon>
        <taxon>Methylobacteriaceae</taxon>
        <taxon>Methylobacterium</taxon>
    </lineage>
</organism>
<evidence type="ECO:0000259" key="2">
    <source>
        <dbReference type="Pfam" id="PF09250"/>
    </source>
</evidence>
<dbReference type="AlphaFoldDB" id="A0A2U8W3M8"/>
<accession>A0A2U8W3M8</accession>
<dbReference type="OrthoDB" id="5453446at2"/>
<gene>
    <name evidence="3" type="ORF">DK389_09345</name>
</gene>
<feature type="region of interest" description="Disordered" evidence="1">
    <location>
        <begin position="63"/>
        <end position="101"/>
    </location>
</feature>
<evidence type="ECO:0000313" key="4">
    <source>
        <dbReference type="Proteomes" id="UP000245926"/>
    </source>
</evidence>
<dbReference type="EMBL" id="CP029550">
    <property type="protein sequence ID" value="AWN40694.1"/>
    <property type="molecule type" value="Genomic_DNA"/>
</dbReference>
<feature type="compositionally biased region" description="Basic and acidic residues" evidence="1">
    <location>
        <begin position="63"/>
        <end position="72"/>
    </location>
</feature>
<reference evidence="4" key="1">
    <citation type="submission" date="2018-05" db="EMBL/GenBank/DDBJ databases">
        <title>Complete Genome Sequence of Methylobacterium sp. 17SD2-17.</title>
        <authorList>
            <person name="Srinivasan S."/>
        </authorList>
    </citation>
    <scope>NUCLEOTIDE SEQUENCE [LARGE SCALE GENOMIC DNA]</scope>
    <source>
        <strain evidence="4">17SD2-17</strain>
    </source>
</reference>
<dbReference type="KEGG" id="mets:DK389_09345"/>
<evidence type="ECO:0000313" key="3">
    <source>
        <dbReference type="EMBL" id="AWN40694.1"/>
    </source>
</evidence>